<protein>
    <recommendedName>
        <fullName evidence="3">Polyketide cyclase</fullName>
    </recommendedName>
</protein>
<reference evidence="1 2" key="1">
    <citation type="submission" date="2019-08" db="EMBL/GenBank/DDBJ databases">
        <authorList>
            <person name="Hu J."/>
        </authorList>
    </citation>
    <scope>NUCLEOTIDE SEQUENCE [LARGE SCALE GENOMIC DNA]</scope>
    <source>
        <strain evidence="1 2">NEAU-184</strain>
    </source>
</reference>
<dbReference type="EMBL" id="VSSB01000002">
    <property type="protein sequence ID" value="TYL51154.1"/>
    <property type="molecule type" value="Genomic_DNA"/>
</dbReference>
<gene>
    <name evidence="1" type="ORF">FYC51_18735</name>
</gene>
<dbReference type="InterPro" id="IPR023393">
    <property type="entry name" value="START-like_dom_sf"/>
</dbReference>
<accession>A0A5S4UVT6</accession>
<dbReference type="Pfam" id="PF10604">
    <property type="entry name" value="Polyketide_cyc2"/>
    <property type="match status" value="1"/>
</dbReference>
<evidence type="ECO:0000313" key="2">
    <source>
        <dbReference type="Proteomes" id="UP000325243"/>
    </source>
</evidence>
<keyword evidence="2" id="KW-1185">Reference proteome</keyword>
<dbReference type="SUPFAM" id="SSF55961">
    <property type="entry name" value="Bet v1-like"/>
    <property type="match status" value="1"/>
</dbReference>
<name>A0A5S4UVT6_9MICO</name>
<comment type="caution">
    <text evidence="1">The sequence shown here is derived from an EMBL/GenBank/DDBJ whole genome shotgun (WGS) entry which is preliminary data.</text>
</comment>
<dbReference type="AlphaFoldDB" id="A0A5S4UVT6"/>
<dbReference type="Gene3D" id="3.30.530.20">
    <property type="match status" value="1"/>
</dbReference>
<dbReference type="InterPro" id="IPR019587">
    <property type="entry name" value="Polyketide_cyclase/dehydratase"/>
</dbReference>
<dbReference type="Proteomes" id="UP000325243">
    <property type="component" value="Unassembled WGS sequence"/>
</dbReference>
<proteinExistence type="predicted"/>
<evidence type="ECO:0000313" key="1">
    <source>
        <dbReference type="EMBL" id="TYL51154.1"/>
    </source>
</evidence>
<sequence>MLRMARAGSVVSDERRPTMTEIKTTIQIDRPRSEVFAYLTDLRNAPEWSTELLRRTFDGDDVELGTTGVDELRALGRVLVTPWEVTEYLPPESIEIEFGGALSATSHFSFEEAESGASTLMTCVTDLHLRGALLRLLTPLVAMDARRADEAQFRRAKEIIESRATKADARSGDR</sequence>
<evidence type="ECO:0008006" key="3">
    <source>
        <dbReference type="Google" id="ProtNLM"/>
    </source>
</evidence>
<organism evidence="1 2">
    <name type="scientific">Agromyces mariniharenae</name>
    <dbReference type="NCBI Taxonomy" id="2604423"/>
    <lineage>
        <taxon>Bacteria</taxon>
        <taxon>Bacillati</taxon>
        <taxon>Actinomycetota</taxon>
        <taxon>Actinomycetes</taxon>
        <taxon>Micrococcales</taxon>
        <taxon>Microbacteriaceae</taxon>
        <taxon>Agromyces</taxon>
    </lineage>
</organism>